<keyword evidence="3" id="KW-0732">Signal</keyword>
<dbReference type="InterPro" id="IPR051465">
    <property type="entry name" value="Cell_Envelope_Struct_Comp"/>
</dbReference>
<evidence type="ECO:0000256" key="2">
    <source>
        <dbReference type="SAM" id="MobiDB-lite"/>
    </source>
</evidence>
<feature type="domain" description="SLH" evidence="4">
    <location>
        <begin position="588"/>
        <end position="652"/>
    </location>
</feature>
<feature type="chain" id="PRO_5024401698" evidence="3">
    <location>
        <begin position="27"/>
        <end position="709"/>
    </location>
</feature>
<dbReference type="PROSITE" id="PS51272">
    <property type="entry name" value="SLH"/>
    <property type="match status" value="3"/>
</dbReference>
<evidence type="ECO:0000313" key="5">
    <source>
        <dbReference type="EMBL" id="TYP52421.1"/>
    </source>
</evidence>
<feature type="compositionally biased region" description="Gly residues" evidence="2">
    <location>
        <begin position="286"/>
        <end position="304"/>
    </location>
</feature>
<evidence type="ECO:0000313" key="6">
    <source>
        <dbReference type="Proteomes" id="UP000322294"/>
    </source>
</evidence>
<dbReference type="OrthoDB" id="900053at2"/>
<sequence length="709" mass="77149">MRDLIRKAISITLVLMMLFAAIPAWAESGDLTDDQINSLAFSVFLQGKLAGLSLTEIEKLIDLIEKIDQKDIIVDKLFGTTLDSRLNGYGITRDSVMDFTKSLREDKFQDKSWKEWAKEIARKVKEPGINTLTQDQIDWIKHLDNDIFDKSFPQLTTLINTKFNNKFDFIRFNRQVFEKVMTKNVVISYKGGIFSVSFKDSLKDDLNLYLSGQPEEVSGYFKDDQKIVPLDSNEIAALKSIINDILTAFNDSGFTTDEKGLLAKALESFGFKVERDTTTPPEPGDDGGSGGGGTGGGGGGGGGAAPSEPEIEIPKDQSKPVAVVVPAGAVKVTVADGKAVVTFDEKAVSDLLKLLDEAVKKAEGRKLALVIDLADSEKIGDNAIVELPADLAAKAFEKGATITINLKKVGIDLPAGSVETKDIKTLKIIIEAKDAKDALKNIKGIEKMRPVGSAVDVSVLAGDNPASFMKKVTLRFSIKGLTTNIDKLGIYFINDKEGKAEFAGGKVDRAGGEIRANLAHLSAYTLMEYDVTFDDIKQHWARNYIESMAAKHVVHGRTAAKFVPDDSVTRAEFAKLVVGALELDLVKYKGSFEDVASDAWYADYIQTAYENGLITGRVEGKVFDPNAKITRQEIMAIVGRALAKKPSKDAGELLAPFKDAAKIAGYAEEHAALLVEMGIVSGYPDGTIRPEAYTSRAEAVKLIYGLYNN</sequence>
<dbReference type="PANTHER" id="PTHR43308:SF5">
    <property type="entry name" value="S-LAYER PROTEIN _ PEPTIDOGLYCAN ENDO-BETA-N-ACETYLGLUCOSAMINIDASE"/>
    <property type="match status" value="1"/>
</dbReference>
<proteinExistence type="predicted"/>
<gene>
    <name evidence="5" type="ORF">LZ11_01765</name>
</gene>
<reference evidence="5 6" key="1">
    <citation type="submission" date="2019-07" db="EMBL/GenBank/DDBJ databases">
        <title>Genomic Encyclopedia of Type Strains, Phase I: the one thousand microbial genomes (KMG-I) project.</title>
        <authorList>
            <person name="Kyrpides N."/>
        </authorList>
    </citation>
    <scope>NUCLEOTIDE SEQUENCE [LARGE SCALE GENOMIC DNA]</scope>
    <source>
        <strain evidence="5 6">DSM 16647</strain>
    </source>
</reference>
<keyword evidence="6" id="KW-1185">Reference proteome</keyword>
<dbReference type="PANTHER" id="PTHR43308">
    <property type="entry name" value="OUTER MEMBRANE PROTEIN ALPHA-RELATED"/>
    <property type="match status" value="1"/>
</dbReference>
<evidence type="ECO:0000256" key="3">
    <source>
        <dbReference type="SAM" id="SignalP"/>
    </source>
</evidence>
<keyword evidence="1" id="KW-0677">Repeat</keyword>
<organism evidence="5 6">
    <name type="scientific">Thermosediminibacter litoriperuensis</name>
    <dbReference type="NCBI Taxonomy" id="291989"/>
    <lineage>
        <taxon>Bacteria</taxon>
        <taxon>Bacillati</taxon>
        <taxon>Bacillota</taxon>
        <taxon>Clostridia</taxon>
        <taxon>Thermosediminibacterales</taxon>
        <taxon>Thermosediminibacteraceae</taxon>
        <taxon>Thermosediminibacter</taxon>
    </lineage>
</organism>
<dbReference type="AlphaFoldDB" id="A0A5S5AN19"/>
<dbReference type="InterPro" id="IPR001119">
    <property type="entry name" value="SLH_dom"/>
</dbReference>
<feature type="domain" description="SLH" evidence="4">
    <location>
        <begin position="654"/>
        <end position="709"/>
    </location>
</feature>
<accession>A0A5S5AN19</accession>
<protein>
    <submittedName>
        <fullName evidence="5">S-layer family protein</fullName>
    </submittedName>
</protein>
<comment type="caution">
    <text evidence="5">The sequence shown here is derived from an EMBL/GenBank/DDBJ whole genome shotgun (WGS) entry which is preliminary data.</text>
</comment>
<feature type="region of interest" description="Disordered" evidence="2">
    <location>
        <begin position="273"/>
        <end position="318"/>
    </location>
</feature>
<dbReference type="EMBL" id="VNHO01000019">
    <property type="protein sequence ID" value="TYP52421.1"/>
    <property type="molecule type" value="Genomic_DNA"/>
</dbReference>
<evidence type="ECO:0000259" key="4">
    <source>
        <dbReference type="PROSITE" id="PS51272"/>
    </source>
</evidence>
<evidence type="ECO:0000256" key="1">
    <source>
        <dbReference type="ARBA" id="ARBA00022737"/>
    </source>
</evidence>
<feature type="domain" description="SLH" evidence="4">
    <location>
        <begin position="528"/>
        <end position="587"/>
    </location>
</feature>
<dbReference type="Proteomes" id="UP000322294">
    <property type="component" value="Unassembled WGS sequence"/>
</dbReference>
<dbReference type="Pfam" id="PF00395">
    <property type="entry name" value="SLH"/>
    <property type="match status" value="3"/>
</dbReference>
<feature type="signal peptide" evidence="3">
    <location>
        <begin position="1"/>
        <end position="26"/>
    </location>
</feature>
<name>A0A5S5AN19_9FIRM</name>
<dbReference type="RefSeq" id="WP_148867487.1">
    <property type="nucleotide sequence ID" value="NZ_VNHO01000019.1"/>
</dbReference>